<dbReference type="Proteomes" id="UP000032303">
    <property type="component" value="Chromosome 2"/>
</dbReference>
<feature type="transmembrane region" description="Helical" evidence="2">
    <location>
        <begin position="373"/>
        <end position="390"/>
    </location>
</feature>
<dbReference type="Pfam" id="PF02397">
    <property type="entry name" value="Bac_transf"/>
    <property type="match status" value="1"/>
</dbReference>
<dbReference type="STRING" id="658445.H744_2c0608"/>
<dbReference type="PANTHER" id="PTHR30576">
    <property type="entry name" value="COLANIC BIOSYNTHESIS UDP-GLUCOSE LIPID CARRIER TRANSFERASE"/>
    <property type="match status" value="1"/>
</dbReference>
<dbReference type="PANTHER" id="PTHR30576:SF0">
    <property type="entry name" value="UNDECAPRENYL-PHOSPHATE N-ACETYLGALACTOSAMINYL 1-PHOSPHATE TRANSFERASE-RELATED"/>
    <property type="match status" value="1"/>
</dbReference>
<evidence type="ECO:0000256" key="1">
    <source>
        <dbReference type="ARBA" id="ARBA00006464"/>
    </source>
</evidence>
<evidence type="ECO:0000256" key="2">
    <source>
        <dbReference type="SAM" id="Phobius"/>
    </source>
</evidence>
<dbReference type="Pfam" id="PF13641">
    <property type="entry name" value="Glyco_tranf_2_3"/>
    <property type="match status" value="1"/>
</dbReference>
<protein>
    <submittedName>
        <fullName evidence="4">Intercellular adhesion protein A</fullName>
    </submittedName>
</protein>
<feature type="transmembrane region" description="Helical" evidence="2">
    <location>
        <begin position="16"/>
        <end position="40"/>
    </location>
</feature>
<dbReference type="Gene3D" id="3.90.550.10">
    <property type="entry name" value="Spore Coat Polysaccharide Biosynthesis Protein SpsA, Chain A"/>
    <property type="match status" value="1"/>
</dbReference>
<keyword evidence="2" id="KW-0472">Membrane</keyword>
<feature type="transmembrane region" description="Helical" evidence="2">
    <location>
        <begin position="318"/>
        <end position="336"/>
    </location>
</feature>
<comment type="similarity">
    <text evidence="1">Belongs to the bacterial sugar transferase family.</text>
</comment>
<dbReference type="InterPro" id="IPR029044">
    <property type="entry name" value="Nucleotide-diphossugar_trans"/>
</dbReference>
<proteinExistence type="inferred from homology"/>
<dbReference type="PATRIC" id="fig|658445.3.peg.2516"/>
<dbReference type="GO" id="GO:0016780">
    <property type="term" value="F:phosphotransferase activity, for other substituted phosphate groups"/>
    <property type="evidence" value="ECO:0007669"/>
    <property type="project" value="TreeGrafter"/>
</dbReference>
<gene>
    <name evidence="4" type="ORF">H744_2c0608</name>
</gene>
<feature type="transmembrane region" description="Helical" evidence="2">
    <location>
        <begin position="420"/>
        <end position="441"/>
    </location>
</feature>
<evidence type="ECO:0000313" key="5">
    <source>
        <dbReference type="Proteomes" id="UP000032303"/>
    </source>
</evidence>
<dbReference type="EMBL" id="CP005974">
    <property type="protein sequence ID" value="AJR07344.1"/>
    <property type="molecule type" value="Genomic_DNA"/>
</dbReference>
<dbReference type="SUPFAM" id="SSF53448">
    <property type="entry name" value="Nucleotide-diphospho-sugar transferases"/>
    <property type="match status" value="1"/>
</dbReference>
<sequence>MNRSEKDNEITMTMSWIILLAMTAVIIYHHIIYTALMVFLGRTAPDSAQAEATTGPCSEAKTLPSVAIMIPAHNEAEFIDAKLANLVVLDYPAEKLSVWVCCDGCSDNTAALVQAWQAKYAGAGIQLECIVETENKGKVIRINQLLSMVRDQADLIAMSDVSALLSIDALRQAANSFTNPKIGALTCNYLLAEATSGEQQYWQWQNSIRQTEAKFGSVMGGNGAFYIVRAPLFSYLPEDTINDDFIQTMLVIKQGFQVQFNHYINSVELSPSTAQDTYQRRQRIGAGNLQQLIRCRFVFRHSHHGARWLFTSGKAMRTVMPFILIGYLLLSLSLAIQGSALALALIVLQAAGYIAATLPLFGVSSKATDKLHYFVSSYAASLIGMLRYLLGHFRSGWRHLPPLSNYQALSTQLLKRTSDILLASIGMVLTLPVWPLIALLIKLDSPGPIFYRQLRVGRISEEQVELFEIIKFRSMFNHAESKSGAVWARQNDSRITRIGHFLRVTRLDELPQLLNVLNGDMALIGPRPERPEFCGSLQNALPFYLERTAGLKPGLTGLAQVSQGYDNSLEDVKNKIAFDHAYALALSSPLQWFKMDLFIIFKTIYIMVSRRGQ</sequence>
<accession>A0A0C5WQK4</accession>
<feature type="domain" description="Bacterial sugar transferase" evidence="3">
    <location>
        <begin position="415"/>
        <end position="608"/>
    </location>
</feature>
<dbReference type="KEGG" id="pgb:H744_2c0608"/>
<evidence type="ECO:0000259" key="3">
    <source>
        <dbReference type="Pfam" id="PF02397"/>
    </source>
</evidence>
<keyword evidence="2" id="KW-0812">Transmembrane</keyword>
<dbReference type="AlphaFoldDB" id="A0A0C5WQK4"/>
<organism evidence="4 5">
    <name type="scientific">Photobacterium gaetbulicola Gung47</name>
    <dbReference type="NCBI Taxonomy" id="658445"/>
    <lineage>
        <taxon>Bacteria</taxon>
        <taxon>Pseudomonadati</taxon>
        <taxon>Pseudomonadota</taxon>
        <taxon>Gammaproteobacteria</taxon>
        <taxon>Vibrionales</taxon>
        <taxon>Vibrionaceae</taxon>
        <taxon>Photobacterium</taxon>
    </lineage>
</organism>
<dbReference type="HOGENOM" id="CLU_447352_0_0_6"/>
<keyword evidence="5" id="KW-1185">Reference proteome</keyword>
<feature type="transmembrane region" description="Helical" evidence="2">
    <location>
        <begin position="342"/>
        <end position="361"/>
    </location>
</feature>
<name>A0A0C5WQK4_9GAMM</name>
<dbReference type="InterPro" id="IPR003362">
    <property type="entry name" value="Bact_transf"/>
</dbReference>
<dbReference type="CDD" id="cd06439">
    <property type="entry name" value="CESA_like_1"/>
    <property type="match status" value="1"/>
</dbReference>
<evidence type="ECO:0000313" key="4">
    <source>
        <dbReference type="EMBL" id="AJR07344.1"/>
    </source>
</evidence>
<keyword evidence="2" id="KW-1133">Transmembrane helix</keyword>
<reference evidence="4 5" key="1">
    <citation type="submission" date="2013-05" db="EMBL/GenBank/DDBJ databases">
        <title>Complete genome sequence of the lipase-producing bacterium Photobacterium gaetbulicola Gung47.</title>
        <authorList>
            <person name="Kim Y.-O."/>
        </authorList>
    </citation>
    <scope>NUCLEOTIDE SEQUENCE [LARGE SCALE GENOMIC DNA]</scope>
    <source>
        <strain evidence="4 5">Gung47</strain>
    </source>
</reference>